<proteinExistence type="predicted"/>
<dbReference type="Gene3D" id="3.50.30.10">
    <property type="entry name" value="Phosphohistidine domain"/>
    <property type="match status" value="2"/>
</dbReference>
<dbReference type="InterPro" id="IPR013815">
    <property type="entry name" value="ATP_grasp_subdomain_1"/>
</dbReference>
<organism evidence="3 4">
    <name type="scientific">Mycolicibacterium helvum</name>
    <dbReference type="NCBI Taxonomy" id="1534349"/>
    <lineage>
        <taxon>Bacteria</taxon>
        <taxon>Bacillati</taxon>
        <taxon>Actinomycetota</taxon>
        <taxon>Actinomycetes</taxon>
        <taxon>Mycobacteriales</taxon>
        <taxon>Mycobacteriaceae</taxon>
        <taxon>Mycolicibacterium</taxon>
    </lineage>
</organism>
<reference evidence="3 4" key="1">
    <citation type="journal article" date="2019" name="Emerg. Microbes Infect.">
        <title>Comprehensive subspecies identification of 175 nontuberculous mycobacteria species based on 7547 genomic profiles.</title>
        <authorList>
            <person name="Matsumoto Y."/>
            <person name="Kinjo T."/>
            <person name="Motooka D."/>
            <person name="Nabeya D."/>
            <person name="Jung N."/>
            <person name="Uechi K."/>
            <person name="Horii T."/>
            <person name="Iida T."/>
            <person name="Fujita J."/>
            <person name="Nakamura S."/>
        </authorList>
    </citation>
    <scope>NUCLEOTIDE SEQUENCE [LARGE SCALE GENOMIC DNA]</scope>
    <source>
        <strain evidence="3 4">JCM 30396</strain>
    </source>
</reference>
<dbReference type="KEGG" id="mhev:MHEL_09330"/>
<dbReference type="EMBL" id="AP022596">
    <property type="protein sequence ID" value="BBY62690.1"/>
    <property type="molecule type" value="Genomic_DNA"/>
</dbReference>
<dbReference type="RefSeq" id="WP_163746462.1">
    <property type="nucleotide sequence ID" value="NZ_AP022596.1"/>
</dbReference>
<feature type="domain" description="Pyruvate phosphate dikinase AMP/ATP-binding" evidence="2">
    <location>
        <begin position="300"/>
        <end position="344"/>
    </location>
</feature>
<dbReference type="Pfam" id="PF01326">
    <property type="entry name" value="PPDK_N"/>
    <property type="match status" value="3"/>
</dbReference>
<dbReference type="AlphaFoldDB" id="A0A7I7T181"/>
<dbReference type="Gene3D" id="3.30.470.20">
    <property type="entry name" value="ATP-grasp fold, B domain"/>
    <property type="match status" value="1"/>
</dbReference>
<name>A0A7I7T181_9MYCO</name>
<evidence type="ECO:0000313" key="3">
    <source>
        <dbReference type="EMBL" id="BBY62690.1"/>
    </source>
</evidence>
<dbReference type="Gene3D" id="1.20.80.30">
    <property type="match status" value="1"/>
</dbReference>
<feature type="domain" description="Pyruvate phosphate dikinase AMP/ATP-binding" evidence="2">
    <location>
        <begin position="68"/>
        <end position="288"/>
    </location>
</feature>
<evidence type="ECO:0008006" key="5">
    <source>
        <dbReference type="Google" id="ProtNLM"/>
    </source>
</evidence>
<dbReference type="InterPro" id="IPR036637">
    <property type="entry name" value="Phosphohistidine_dom_sf"/>
</dbReference>
<dbReference type="GO" id="GO:0016301">
    <property type="term" value="F:kinase activity"/>
    <property type="evidence" value="ECO:0007669"/>
    <property type="project" value="InterPro"/>
</dbReference>
<evidence type="ECO:0000259" key="1">
    <source>
        <dbReference type="Pfam" id="PF00391"/>
    </source>
</evidence>
<feature type="domain" description="Pyruvate phosphate dikinase AMP/ATP-binding" evidence="2">
    <location>
        <begin position="28"/>
        <end position="62"/>
    </location>
</feature>
<dbReference type="NCBIfam" id="NF004531">
    <property type="entry name" value="PRK05878.1"/>
    <property type="match status" value="1"/>
</dbReference>
<evidence type="ECO:0000313" key="4">
    <source>
        <dbReference type="Proteomes" id="UP000467148"/>
    </source>
</evidence>
<dbReference type="GO" id="GO:0050242">
    <property type="term" value="F:pyruvate, phosphate dikinase activity"/>
    <property type="evidence" value="ECO:0007669"/>
    <property type="project" value="InterPro"/>
</dbReference>
<dbReference type="Proteomes" id="UP000467148">
    <property type="component" value="Chromosome"/>
</dbReference>
<dbReference type="InterPro" id="IPR008279">
    <property type="entry name" value="PEP-util_enz_mobile_dom"/>
</dbReference>
<dbReference type="InterPro" id="IPR010121">
    <property type="entry name" value="Pyruvate_phosphate_dikinase"/>
</dbReference>
<dbReference type="SUPFAM" id="SSF52009">
    <property type="entry name" value="Phosphohistidine domain"/>
    <property type="match status" value="2"/>
</dbReference>
<dbReference type="Gene3D" id="1.10.189.10">
    <property type="entry name" value="Pyruvate Phosphate Dikinase, domain 2"/>
    <property type="match status" value="1"/>
</dbReference>
<dbReference type="PANTHER" id="PTHR22931:SF9">
    <property type="entry name" value="PYRUVATE, PHOSPHATE DIKINASE 1, CHLOROPLASTIC"/>
    <property type="match status" value="1"/>
</dbReference>
<dbReference type="SUPFAM" id="SSF56059">
    <property type="entry name" value="Glutathione synthetase ATP-binding domain-like"/>
    <property type="match status" value="1"/>
</dbReference>
<dbReference type="Pfam" id="PF00391">
    <property type="entry name" value="PEP-utilizers"/>
    <property type="match status" value="2"/>
</dbReference>
<protein>
    <recommendedName>
        <fullName evidence="5">Pyruvate, phosphate dikinase</fullName>
    </recommendedName>
</protein>
<gene>
    <name evidence="3" type="ORF">MHEL_09330</name>
</gene>
<accession>A0A7I7T181</accession>
<evidence type="ECO:0000259" key="2">
    <source>
        <dbReference type="Pfam" id="PF01326"/>
    </source>
</evidence>
<feature type="domain" description="PEP-utilising enzyme mobile" evidence="1">
    <location>
        <begin position="416"/>
        <end position="498"/>
    </location>
</feature>
<keyword evidence="4" id="KW-1185">Reference proteome</keyword>
<dbReference type="Gene3D" id="3.30.1490.20">
    <property type="entry name" value="ATP-grasp fold, A domain"/>
    <property type="match status" value="1"/>
</dbReference>
<dbReference type="GO" id="GO:0005524">
    <property type="term" value="F:ATP binding"/>
    <property type="evidence" value="ECO:0007669"/>
    <property type="project" value="InterPro"/>
</dbReference>
<feature type="domain" description="PEP-utilising enzyme mobile" evidence="1">
    <location>
        <begin position="962"/>
        <end position="1032"/>
    </location>
</feature>
<dbReference type="InterPro" id="IPR002192">
    <property type="entry name" value="PPDK_AMP/ATP-bd"/>
</dbReference>
<sequence length="1038" mass="110129">MTITVTTTMPIYRFDHPHEAPPRELGALLGGKGAGLAEMTSVLGLPVPPGFTIAVDMCSEYRRSGWPAQLTPAINAEVAVIGDRVGRSFGANDDPLLVAVRSGAPRSMPGMLDTVLNLGINESNVTGLAAVANDEGFAWDTYRRFLRMFGATVLGAPHQVLGEPGRNGRSVAELRAETKRLQTVIEKETGTAVPAEPEQQLRQAVEAVFRSWDNPRARAYRAREGVDESTGTAVNVQAMVFGNRGTNSGTGVVFTRNPSTGESKPFGDFLPEAQGEDVVSGAARTQDISALEQYDPHAYTELLRHLRRLEEHYRDICDVEFTYEQGRLWILQTRVGKRSAIAAVRAAVAMVTDPHIALTTEEAVARVPADVRARACADLAGSRGTHGSKVATGLAASPGQASGRVVLDANDAALAEDGVILVRAETDPDDVHGMSVAKGILTMRGGLVSHAAVVARGWGVPAVVGAHELSIDGENILGPAGQVLFRAGDTITVDGSTGAVWLGLATEGEPIAAGSVESLLPELAILDAWDSRASKKPAVQLNSAFVPNPVHMESPSNAAWTTAGVAEAVPAVPTPLTWDLFERNGEQAMRRAWHRIGLITKDEVSDRDPFHRLFGVFHGRPAINVDRMRWIADRTPTLGAAGLLRVPAVYLRLPRAMRAAAANQQVWYERTLADLERGRNARAVFLRAERMLESALEWDALGAHGCMIAVQSLTAACRSAGLGGLECEIGSAGARLIEQQLLDELAAVARDEQSLASFLARFGYHGPAAFELSAPSWRERPELLAATLQRRAALPDRGSRDKVNPSHEAVARLLGSASWRHRATAKAAVAMARQLVAPREEGAAMVLQVFDVLRAAARIMGREFVAGGLLAKPADVLLLTSAELLHADPSLLSSIVDVRAGQRARYLAHELPESWIGQPAALPRSGPAQSDAQSTHLKGVAASAGVAQGVVRVVLDPVTDPFEPGEILVCPTADTGWIPYMSCAAAVVVDAGGSMSRGAFIARELGVPCVMDTGAGTKVLSTGDRVSVDGGGGTVIHC</sequence>
<dbReference type="PANTHER" id="PTHR22931">
    <property type="entry name" value="PHOSPHOENOLPYRUVATE DIKINASE-RELATED"/>
    <property type="match status" value="1"/>
</dbReference>